<keyword evidence="2" id="KW-0472">Membrane</keyword>
<sequence length="808" mass="94295">MSYPQQNVSVDYTDMENEGNGNIKLEDNDYFNYSGKDKKAQDESNTSDKYITPVEKDNADITNTKGQDNLENNNQVNNNYDTGGMMEYKSNNENPKMLSNSLKKEQGGLCENGNNIEIVGEENIESDISSKDTNQMKIQNYNDDKENEDTINDVNNYNNEVYKLINKDNIQENEKIMVVEDEEEDMTHDINNEYDEEHSNNIWKRKAKRKSYNNNNNNNNNYYTYKHHNNDYYNNNNNNNYNNHKNVNNIYGEKNYQMEHNKNSIELHKIKNKELDKGKKNKGKNNNTNNKSKNKFFFLFRKKGSIASSSHDKENEYIMKSNKNKNKNFINKDDQFVKKDDNQNLDISYNNNNVIDNNNNNNNNTNLDREKVMNLINKYNNIKKKNSEQNTIYNNSSITNTIKTSEYDIEKNDLNIQNDENICSRENRIYSMKTDDNIIFEFQKEHMNDINYTKNISQITIKTNDDEKKKTCYPDKNEKKTYSFEKIKSFVSNNTYLKDKKSLILEKKSQISKELNFFCSNYNILLCFLLYVICFGFVISSLCYDSWKMHEITLKSLNKEKSVEIHIGATNIRRIQKVSENNGDVILSIDKEQTIGSLIENNICTPIKKDTLENFLKELAHQEKLISDKKKTDIHRELTDDALMVTLKNPGDVGLLTDEKIILARKYIFGPTIYNLECKFLEKLKKAGSFHLILLYAILVFLFISISLLLHILLKYKTVKKVQQIKYASFVLVNLALITLISSIFSINREYNIPLCVQNDGSSDICMDGKSTYLIRSSIILLIFSNLFFCKFINFVHHKSHTIEGSIV</sequence>
<reference evidence="3 4" key="1">
    <citation type="journal article" date="2016" name="Nat. Commun.">
        <title>Genomes of cryptic chimpanzee Plasmodium species reveal key evolutionary events leading to human malaria.</title>
        <authorList>
            <person name="Sundararaman S.A."/>
            <person name="Plenderleith L.J."/>
            <person name="Liu W."/>
            <person name="Loy D.E."/>
            <person name="Learn G.H."/>
            <person name="Li Y."/>
            <person name="Shaw K.S."/>
            <person name="Ayouba A."/>
            <person name="Peeters M."/>
            <person name="Speede S."/>
            <person name="Shaw G.M."/>
            <person name="Bushman F.D."/>
            <person name="Brisson D."/>
            <person name="Rayner J.C."/>
            <person name="Sharp P.M."/>
            <person name="Hahn B.H."/>
        </authorList>
    </citation>
    <scope>NUCLEOTIDE SEQUENCE [LARGE SCALE GENOMIC DNA]</scope>
    <source>
        <strain evidence="3 4">SY57</strain>
    </source>
</reference>
<accession>A0A151LPA5</accession>
<comment type="caution">
    <text evidence="3">The sequence shown here is derived from an EMBL/GenBank/DDBJ whole genome shotgun (WGS) entry which is preliminary data.</text>
</comment>
<protein>
    <submittedName>
        <fullName evidence="3">Putative membrane protein</fullName>
    </submittedName>
</protein>
<evidence type="ECO:0000256" key="2">
    <source>
        <dbReference type="SAM" id="Phobius"/>
    </source>
</evidence>
<feature type="compositionally biased region" description="Polar residues" evidence="1">
    <location>
        <begin position="1"/>
        <end position="10"/>
    </location>
</feature>
<dbReference type="AlphaFoldDB" id="A0A151LPA5"/>
<evidence type="ECO:0000256" key="1">
    <source>
        <dbReference type="SAM" id="MobiDB-lite"/>
    </source>
</evidence>
<dbReference type="EMBL" id="LVLA01000007">
    <property type="protein sequence ID" value="KYO01060.1"/>
    <property type="molecule type" value="Genomic_DNA"/>
</dbReference>
<keyword evidence="2" id="KW-0812">Transmembrane</keyword>
<name>A0A151LPA5_PLARE</name>
<feature type="transmembrane region" description="Helical" evidence="2">
    <location>
        <begin position="725"/>
        <end position="745"/>
    </location>
</feature>
<evidence type="ECO:0000313" key="4">
    <source>
        <dbReference type="Proteomes" id="UP000076359"/>
    </source>
</evidence>
<feature type="transmembrane region" description="Helical" evidence="2">
    <location>
        <begin position="773"/>
        <end position="796"/>
    </location>
</feature>
<dbReference type="KEGG" id="prei:PRSY57_0616400"/>
<organism evidence="3 4">
    <name type="scientific">Plasmodium reichenowi</name>
    <dbReference type="NCBI Taxonomy" id="5854"/>
    <lineage>
        <taxon>Eukaryota</taxon>
        <taxon>Sar</taxon>
        <taxon>Alveolata</taxon>
        <taxon>Apicomplexa</taxon>
        <taxon>Aconoidasida</taxon>
        <taxon>Haemosporida</taxon>
        <taxon>Plasmodiidae</taxon>
        <taxon>Plasmodium</taxon>
        <taxon>Plasmodium (Laverania)</taxon>
    </lineage>
</organism>
<proteinExistence type="predicted"/>
<dbReference type="VEuPathDB" id="PlasmoDB:PRCDC_0616400"/>
<dbReference type="Proteomes" id="UP000076359">
    <property type="component" value="Unassembled WGS sequence"/>
</dbReference>
<dbReference type="VEuPathDB" id="PlasmoDB:PRG01_0617400"/>
<feature type="region of interest" description="Disordered" evidence="1">
    <location>
        <begin position="1"/>
        <end position="28"/>
    </location>
</feature>
<keyword evidence="2" id="KW-1133">Transmembrane helix</keyword>
<evidence type="ECO:0000313" key="3">
    <source>
        <dbReference type="EMBL" id="KYO01060.1"/>
    </source>
</evidence>
<dbReference type="RefSeq" id="XP_012761993.2">
    <property type="nucleotide sequence ID" value="XM_012906539.2"/>
</dbReference>
<gene>
    <name evidence="3" type="ORF">PRSY57_0616400</name>
</gene>
<feature type="transmembrane region" description="Helical" evidence="2">
    <location>
        <begin position="522"/>
        <end position="544"/>
    </location>
</feature>
<dbReference type="GeneID" id="24530118"/>
<feature type="transmembrane region" description="Helical" evidence="2">
    <location>
        <begin position="693"/>
        <end position="713"/>
    </location>
</feature>